<dbReference type="InterPro" id="IPR022775">
    <property type="entry name" value="AP_mu_sigma_su"/>
</dbReference>
<name>A0A7R9IKB9_9NEOP</name>
<dbReference type="GO" id="GO:0006886">
    <property type="term" value="P:intracellular protein transport"/>
    <property type="evidence" value="ECO:0007669"/>
    <property type="project" value="InterPro"/>
</dbReference>
<dbReference type="InterPro" id="IPR000804">
    <property type="entry name" value="Clathrin_sm-chain_CS"/>
</dbReference>
<dbReference type="PROSITE" id="PS00989">
    <property type="entry name" value="CLAT_ADAPTOR_S"/>
    <property type="match status" value="1"/>
</dbReference>
<evidence type="ECO:0000256" key="7">
    <source>
        <dbReference type="ARBA" id="ARBA00023136"/>
    </source>
</evidence>
<evidence type="ECO:0000259" key="10">
    <source>
        <dbReference type="Pfam" id="PF01217"/>
    </source>
</evidence>
<keyword evidence="7" id="KW-0472">Membrane</keyword>
<keyword evidence="5" id="KW-0653">Protein transport</keyword>
<comment type="similarity">
    <text evidence="3">Belongs to the adaptor complexes small subunit family.</text>
</comment>
<dbReference type="Gene3D" id="3.30.450.60">
    <property type="match status" value="1"/>
</dbReference>
<gene>
    <name evidence="11" type="ORF">TTEB3V08_LOCUS7825</name>
</gene>
<dbReference type="AlphaFoldDB" id="A0A7R9IKB9"/>
<comment type="function">
    <text evidence="9">Part of the AP-3 complex, an adaptor-related complex which is not clathrin-associated. The complex is associated with the Golgi region as well as more peripheral structures. It facilitates the budding of vesicles from the Golgi membrane and may be directly involved in trafficking to lysosomes. In concert with the BLOC-1 complex, AP-3 is required to target cargos into vesicles assembled at cell bodies for delivery into neurites and nerve terminals.</text>
</comment>
<reference evidence="11" key="1">
    <citation type="submission" date="2020-11" db="EMBL/GenBank/DDBJ databases">
        <authorList>
            <person name="Tran Van P."/>
        </authorList>
    </citation>
    <scope>NUCLEOTIDE SEQUENCE</scope>
</reference>
<dbReference type="GO" id="GO:0006896">
    <property type="term" value="P:Golgi to vacuole transport"/>
    <property type="evidence" value="ECO:0007669"/>
    <property type="project" value="InterPro"/>
</dbReference>
<dbReference type="GO" id="GO:0005794">
    <property type="term" value="C:Golgi apparatus"/>
    <property type="evidence" value="ECO:0007669"/>
    <property type="project" value="UniProtKB-SubCell"/>
</dbReference>
<dbReference type="CDD" id="cd14834">
    <property type="entry name" value="AP3_sigma"/>
    <property type="match status" value="1"/>
</dbReference>
<evidence type="ECO:0000256" key="3">
    <source>
        <dbReference type="ARBA" id="ARBA00006972"/>
    </source>
</evidence>
<sequence length="211" mass="24122">MIKAILVFNNHGKPRMSKFYQYFNEDMQQQIIKETFQLVSKRDDNVCNFLEGGSLIGGSDYKLIYRHYATLYFVFCVDSSESELGILDLIQVFVETLDKCFENVCELDLIFHVDKVHYILNELVMGGMVLETNMTEILTRIEDQNKLEKQESPSDCLSLHMPPGRVQRNARAGIAAAPARAVSAVKNMNIPQQIKDIKLPDLPQAIKDLKF</sequence>
<evidence type="ECO:0000313" key="11">
    <source>
        <dbReference type="EMBL" id="CAD7459879.1"/>
    </source>
</evidence>
<keyword evidence="6" id="KW-0333">Golgi apparatus</keyword>
<evidence type="ECO:0000256" key="5">
    <source>
        <dbReference type="ARBA" id="ARBA00022927"/>
    </source>
</evidence>
<evidence type="ECO:0000256" key="1">
    <source>
        <dbReference type="ARBA" id="ARBA00004180"/>
    </source>
</evidence>
<keyword evidence="8" id="KW-0968">Cytoplasmic vesicle</keyword>
<dbReference type="FunFam" id="3.30.450.60:FF:000001">
    <property type="entry name" value="AP complex subunit sigma"/>
    <property type="match status" value="1"/>
</dbReference>
<dbReference type="EMBL" id="OE003212">
    <property type="protein sequence ID" value="CAD7459879.1"/>
    <property type="molecule type" value="Genomic_DNA"/>
</dbReference>
<dbReference type="Pfam" id="PF01217">
    <property type="entry name" value="Clat_adaptor_s"/>
    <property type="match status" value="1"/>
</dbReference>
<accession>A0A7R9IKB9</accession>
<dbReference type="PANTHER" id="PTHR11753">
    <property type="entry name" value="ADAPTOR COMPLEXES SMALL SUBUNIT FAMILY"/>
    <property type="match status" value="1"/>
</dbReference>
<dbReference type="SUPFAM" id="SSF64356">
    <property type="entry name" value="SNARE-like"/>
    <property type="match status" value="1"/>
</dbReference>
<dbReference type="GO" id="GO:0030659">
    <property type="term" value="C:cytoplasmic vesicle membrane"/>
    <property type="evidence" value="ECO:0007669"/>
    <property type="project" value="UniProtKB-SubCell"/>
</dbReference>
<dbReference type="GO" id="GO:0030123">
    <property type="term" value="C:AP-3 adaptor complex"/>
    <property type="evidence" value="ECO:0007669"/>
    <property type="project" value="InterPro"/>
</dbReference>
<dbReference type="InterPro" id="IPR016635">
    <property type="entry name" value="AP_complex_ssu"/>
</dbReference>
<comment type="subcellular location">
    <subcellularLocation>
        <location evidence="1">Cytoplasmic vesicle membrane</location>
        <topology evidence="1">Peripheral membrane protein</topology>
        <orientation evidence="1">Cytoplasmic side</orientation>
    </subcellularLocation>
    <subcellularLocation>
        <location evidence="2">Golgi apparatus</location>
    </subcellularLocation>
</comment>
<dbReference type="InterPro" id="IPR027155">
    <property type="entry name" value="APS3"/>
</dbReference>
<keyword evidence="4" id="KW-0813">Transport</keyword>
<evidence type="ECO:0000256" key="2">
    <source>
        <dbReference type="ARBA" id="ARBA00004555"/>
    </source>
</evidence>
<protein>
    <recommendedName>
        <fullName evidence="10">AP complex mu/sigma subunit domain-containing protein</fullName>
    </recommendedName>
</protein>
<organism evidence="11">
    <name type="scientific">Timema tahoe</name>
    <dbReference type="NCBI Taxonomy" id="61484"/>
    <lineage>
        <taxon>Eukaryota</taxon>
        <taxon>Metazoa</taxon>
        <taxon>Ecdysozoa</taxon>
        <taxon>Arthropoda</taxon>
        <taxon>Hexapoda</taxon>
        <taxon>Insecta</taxon>
        <taxon>Pterygota</taxon>
        <taxon>Neoptera</taxon>
        <taxon>Polyneoptera</taxon>
        <taxon>Phasmatodea</taxon>
        <taxon>Timematodea</taxon>
        <taxon>Timematoidea</taxon>
        <taxon>Timematidae</taxon>
        <taxon>Timema</taxon>
    </lineage>
</organism>
<proteinExistence type="inferred from homology"/>
<evidence type="ECO:0000256" key="6">
    <source>
        <dbReference type="ARBA" id="ARBA00023034"/>
    </source>
</evidence>
<evidence type="ECO:0000256" key="9">
    <source>
        <dbReference type="ARBA" id="ARBA00025605"/>
    </source>
</evidence>
<evidence type="ECO:0000256" key="4">
    <source>
        <dbReference type="ARBA" id="ARBA00022448"/>
    </source>
</evidence>
<evidence type="ECO:0000256" key="8">
    <source>
        <dbReference type="ARBA" id="ARBA00023329"/>
    </source>
</evidence>
<feature type="domain" description="AP complex mu/sigma subunit" evidence="10">
    <location>
        <begin position="1"/>
        <end position="147"/>
    </location>
</feature>
<dbReference type="InterPro" id="IPR011012">
    <property type="entry name" value="Longin-like_dom_sf"/>
</dbReference>